<reference evidence="9" key="1">
    <citation type="submission" date="2023-06" db="EMBL/GenBank/DDBJ databases">
        <title>Draft Genome Sequences of Representative Paenibacillus Polymyxa, Bacillus cereus, Fictibacillus sp., and Brevibacillus agri Strains Isolated from Amazonian Dark Earth.</title>
        <authorList>
            <person name="Pellegrinetti T.A."/>
            <person name="Cunha I.C.M."/>
            <person name="Chaves M.G."/>
            <person name="Freitas A.S."/>
            <person name="Silva A.V.R."/>
            <person name="Tsai S.M."/>
            <person name="Mendes L.W."/>
        </authorList>
    </citation>
    <scope>NUCLEOTIDE SEQUENCE</scope>
    <source>
        <strain evidence="9">CENA-BCM004</strain>
    </source>
</reference>
<name>A0ABT8E178_9BACL</name>
<comment type="similarity">
    <text evidence="7">Belongs to the ABC transporter superfamily. Spermidine/putrescine importer (TC 3.A.1.11.1) family.</text>
</comment>
<dbReference type="InterPro" id="IPR047641">
    <property type="entry name" value="ABC_transpr_MalK/UgpC-like"/>
</dbReference>
<dbReference type="Proteomes" id="UP001168694">
    <property type="component" value="Unassembled WGS sequence"/>
</dbReference>
<comment type="subunit">
    <text evidence="7">The complex is composed of two ATP-binding proteins (PotA), two transmembrane proteins (PotB and PotC) and a solute-binding protein (PotD).</text>
</comment>
<evidence type="ECO:0000256" key="6">
    <source>
        <dbReference type="ARBA" id="ARBA00023136"/>
    </source>
</evidence>
<evidence type="ECO:0000256" key="1">
    <source>
        <dbReference type="ARBA" id="ARBA00022448"/>
    </source>
</evidence>
<dbReference type="SMART" id="SM00382">
    <property type="entry name" value="AAA"/>
    <property type="match status" value="1"/>
</dbReference>
<dbReference type="PANTHER" id="PTHR43875:SF15">
    <property type="entry name" value="TREHALOSE IMPORT ATP-BINDING PROTEIN SUGC"/>
    <property type="match status" value="1"/>
</dbReference>
<dbReference type="PANTHER" id="PTHR43875">
    <property type="entry name" value="MALTODEXTRIN IMPORT ATP-BINDING PROTEIN MSMX"/>
    <property type="match status" value="1"/>
</dbReference>
<keyword evidence="6 7" id="KW-0472">Membrane</keyword>
<proteinExistence type="inferred from homology"/>
<sequence>MSSVLLENITKSFKDYQAVKELNLEVKKGEFFTFLGPSGCGKTTTLRMIAGFYYPTTGRVLFGDRDMTRVVPEKRNTGMVFQNYALFPHMTVFENVAFGLKVRRLGSAEIKKKVEQSLKKVRLEAFIGRQVSQLSGGQQQRVALARSLVIEPEILLLDEPLSNLDARLRDEMRTEILRLQRDYGITTIYVTHDQVEALSMSDRIAVFNFGECQQVGTPKEIYNEPANDFVAAFIGETNLIPVIWDGKGGETLQFSWEENKNKKVVAETLFSSYERDHHLSVSIRPEAVEVFDEEPLNLQNVYEGNVELAQFTGASVNLFISLGEKTVQALILNNQTRREPQPGDKVWVRFPESHVRVIPRVMNQPARSMST</sequence>
<dbReference type="InterPro" id="IPR003593">
    <property type="entry name" value="AAA+_ATPase"/>
</dbReference>
<dbReference type="Pfam" id="PF00005">
    <property type="entry name" value="ABC_tran"/>
    <property type="match status" value="1"/>
</dbReference>
<keyword evidence="4 7" id="KW-0067">ATP-binding</keyword>
<keyword evidence="1 7" id="KW-0813">Transport</keyword>
<evidence type="ECO:0000256" key="4">
    <source>
        <dbReference type="ARBA" id="ARBA00022840"/>
    </source>
</evidence>
<dbReference type="InterPro" id="IPR003439">
    <property type="entry name" value="ABC_transporter-like_ATP-bd"/>
</dbReference>
<dbReference type="InterPro" id="IPR017871">
    <property type="entry name" value="ABC_transporter-like_CS"/>
</dbReference>
<dbReference type="InterPro" id="IPR005893">
    <property type="entry name" value="PotA-like"/>
</dbReference>
<dbReference type="InterPro" id="IPR013611">
    <property type="entry name" value="Transp-assoc_OB_typ2"/>
</dbReference>
<evidence type="ECO:0000256" key="5">
    <source>
        <dbReference type="ARBA" id="ARBA00022967"/>
    </source>
</evidence>
<accession>A0ABT8E178</accession>
<evidence type="ECO:0000313" key="10">
    <source>
        <dbReference type="Proteomes" id="UP001168694"/>
    </source>
</evidence>
<dbReference type="Gene3D" id="2.40.50.100">
    <property type="match status" value="1"/>
</dbReference>
<organism evidence="9 10">
    <name type="scientific">Fictibacillus terranigra</name>
    <dbReference type="NCBI Taxonomy" id="3058424"/>
    <lineage>
        <taxon>Bacteria</taxon>
        <taxon>Bacillati</taxon>
        <taxon>Bacillota</taxon>
        <taxon>Bacilli</taxon>
        <taxon>Bacillales</taxon>
        <taxon>Fictibacillaceae</taxon>
        <taxon>Fictibacillus</taxon>
    </lineage>
</organism>
<protein>
    <recommendedName>
        <fullName evidence="7">Spermidine/putrescine import ATP-binding protein PotA</fullName>
        <ecNumber evidence="7">7.6.2.11</ecNumber>
    </recommendedName>
</protein>
<dbReference type="InterPro" id="IPR008995">
    <property type="entry name" value="Mo/tungstate-bd_C_term_dom"/>
</dbReference>
<evidence type="ECO:0000259" key="8">
    <source>
        <dbReference type="PROSITE" id="PS50893"/>
    </source>
</evidence>
<evidence type="ECO:0000256" key="3">
    <source>
        <dbReference type="ARBA" id="ARBA00022741"/>
    </source>
</evidence>
<comment type="caution">
    <text evidence="9">The sequence shown here is derived from an EMBL/GenBank/DDBJ whole genome shotgun (WGS) entry which is preliminary data.</text>
</comment>
<evidence type="ECO:0000256" key="7">
    <source>
        <dbReference type="RuleBase" id="RU364083"/>
    </source>
</evidence>
<dbReference type="NCBIfam" id="TIGR01187">
    <property type="entry name" value="potA"/>
    <property type="match status" value="1"/>
</dbReference>
<evidence type="ECO:0000256" key="2">
    <source>
        <dbReference type="ARBA" id="ARBA00022475"/>
    </source>
</evidence>
<keyword evidence="5 7" id="KW-1278">Translocase</keyword>
<dbReference type="RefSeq" id="WP_290397837.1">
    <property type="nucleotide sequence ID" value="NZ_JAUHLN010000001.1"/>
</dbReference>
<dbReference type="GO" id="GO:0005524">
    <property type="term" value="F:ATP binding"/>
    <property type="evidence" value="ECO:0007669"/>
    <property type="project" value="UniProtKB-KW"/>
</dbReference>
<feature type="domain" description="ABC transporter" evidence="8">
    <location>
        <begin position="4"/>
        <end position="234"/>
    </location>
</feature>
<dbReference type="Gene3D" id="3.40.50.300">
    <property type="entry name" value="P-loop containing nucleotide triphosphate hydrolases"/>
    <property type="match status" value="1"/>
</dbReference>
<dbReference type="Pfam" id="PF08402">
    <property type="entry name" value="TOBE_2"/>
    <property type="match status" value="1"/>
</dbReference>
<comment type="catalytic activity">
    <reaction evidence="7">
        <text>ATP + H2O + polyamine-[polyamine-binding protein]Side 1 = ADP + phosphate + polyamineSide 2 + [polyamine-binding protein]Side 1.</text>
        <dbReference type="EC" id="7.6.2.11"/>
    </reaction>
</comment>
<dbReference type="PROSITE" id="PS50893">
    <property type="entry name" value="ABC_TRANSPORTER_2"/>
    <property type="match status" value="1"/>
</dbReference>
<comment type="function">
    <text evidence="7">Part of the ABC transporter complex PotABCD involved in spermidine/putrescine import. Responsible for energy coupling to the transport system.</text>
</comment>
<dbReference type="EC" id="7.6.2.11" evidence="7"/>
<dbReference type="SUPFAM" id="SSF50331">
    <property type="entry name" value="MOP-like"/>
    <property type="match status" value="1"/>
</dbReference>
<keyword evidence="3 7" id="KW-0547">Nucleotide-binding</keyword>
<keyword evidence="10" id="KW-1185">Reference proteome</keyword>
<evidence type="ECO:0000313" key="9">
    <source>
        <dbReference type="EMBL" id="MDN4071672.1"/>
    </source>
</evidence>
<dbReference type="SUPFAM" id="SSF52540">
    <property type="entry name" value="P-loop containing nucleoside triphosphate hydrolases"/>
    <property type="match status" value="1"/>
</dbReference>
<dbReference type="EMBL" id="JAUHLN010000001">
    <property type="protein sequence ID" value="MDN4071672.1"/>
    <property type="molecule type" value="Genomic_DNA"/>
</dbReference>
<dbReference type="InterPro" id="IPR027417">
    <property type="entry name" value="P-loop_NTPase"/>
</dbReference>
<gene>
    <name evidence="7" type="primary">potA</name>
    <name evidence="9" type="ORF">QYF49_01325</name>
</gene>
<dbReference type="PROSITE" id="PS00211">
    <property type="entry name" value="ABC_TRANSPORTER_1"/>
    <property type="match status" value="1"/>
</dbReference>
<keyword evidence="2 7" id="KW-1003">Cell membrane</keyword>